<feature type="region of interest" description="Disordered" evidence="2">
    <location>
        <begin position="1294"/>
        <end position="1692"/>
    </location>
</feature>
<evidence type="ECO:0000256" key="2">
    <source>
        <dbReference type="SAM" id="MobiDB-lite"/>
    </source>
</evidence>
<feature type="compositionally biased region" description="Basic residues" evidence="2">
    <location>
        <begin position="1647"/>
        <end position="1660"/>
    </location>
</feature>
<feature type="region of interest" description="Disordered" evidence="2">
    <location>
        <begin position="1225"/>
        <end position="1249"/>
    </location>
</feature>
<feature type="compositionally biased region" description="Low complexity" evidence="2">
    <location>
        <begin position="1614"/>
        <end position="1627"/>
    </location>
</feature>
<reference evidence="3" key="2">
    <citation type="submission" date="2021-08" db="EMBL/GenBank/DDBJ databases">
        <authorList>
            <person name="Gostincar C."/>
            <person name="Sun X."/>
            <person name="Song Z."/>
            <person name="Gunde-Cimerman N."/>
        </authorList>
    </citation>
    <scope>NUCLEOTIDE SEQUENCE</scope>
    <source>
        <strain evidence="3">EXF-8016</strain>
    </source>
</reference>
<gene>
    <name evidence="3" type="ORF">KCV03_g399</name>
</gene>
<dbReference type="PANTHER" id="PTHR45615">
    <property type="entry name" value="MYOSIN HEAVY CHAIN, NON-MUSCLE"/>
    <property type="match status" value="1"/>
</dbReference>
<reference evidence="3" key="1">
    <citation type="journal article" date="2021" name="J Fungi (Basel)">
        <title>Virulence traits and population genomics of the black yeast Aureobasidium melanogenum.</title>
        <authorList>
            <person name="Cernosa A."/>
            <person name="Sun X."/>
            <person name="Gostincar C."/>
            <person name="Fang C."/>
            <person name="Gunde-Cimerman N."/>
            <person name="Song Z."/>
        </authorList>
    </citation>
    <scope>NUCLEOTIDE SEQUENCE</scope>
    <source>
        <strain evidence="3">EXF-8016</strain>
    </source>
</reference>
<feature type="coiled-coil region" evidence="1">
    <location>
        <begin position="654"/>
        <end position="726"/>
    </location>
</feature>
<dbReference type="Proteomes" id="UP000767238">
    <property type="component" value="Unassembled WGS sequence"/>
</dbReference>
<evidence type="ECO:0000313" key="3">
    <source>
        <dbReference type="EMBL" id="KAH0237761.1"/>
    </source>
</evidence>
<feature type="compositionally biased region" description="Basic and acidic residues" evidence="2">
    <location>
        <begin position="355"/>
        <end position="366"/>
    </location>
</feature>
<feature type="coiled-coil region" evidence="1">
    <location>
        <begin position="924"/>
        <end position="1052"/>
    </location>
</feature>
<dbReference type="GO" id="GO:0051015">
    <property type="term" value="F:actin filament binding"/>
    <property type="evidence" value="ECO:0007669"/>
    <property type="project" value="TreeGrafter"/>
</dbReference>
<feature type="region of interest" description="Disordered" evidence="2">
    <location>
        <begin position="330"/>
        <end position="373"/>
    </location>
</feature>
<feature type="compositionally biased region" description="Low complexity" evidence="2">
    <location>
        <begin position="182"/>
        <end position="191"/>
    </location>
</feature>
<feature type="compositionally biased region" description="Low complexity" evidence="2">
    <location>
        <begin position="259"/>
        <end position="270"/>
    </location>
</feature>
<feature type="compositionally biased region" description="Basic and acidic residues" evidence="2">
    <location>
        <begin position="500"/>
        <end position="527"/>
    </location>
</feature>
<feature type="region of interest" description="Disordered" evidence="2">
    <location>
        <begin position="258"/>
        <end position="278"/>
    </location>
</feature>
<feature type="compositionally biased region" description="Basic and acidic residues" evidence="2">
    <location>
        <begin position="481"/>
        <end position="490"/>
    </location>
</feature>
<feature type="compositionally biased region" description="Low complexity" evidence="2">
    <location>
        <begin position="1488"/>
        <end position="1508"/>
    </location>
</feature>
<organism evidence="3 4">
    <name type="scientific">Aureobasidium melanogenum</name>
    <name type="common">Aureobasidium pullulans var. melanogenum</name>
    <dbReference type="NCBI Taxonomy" id="46634"/>
    <lineage>
        <taxon>Eukaryota</taxon>
        <taxon>Fungi</taxon>
        <taxon>Dikarya</taxon>
        <taxon>Ascomycota</taxon>
        <taxon>Pezizomycotina</taxon>
        <taxon>Dothideomycetes</taxon>
        <taxon>Dothideomycetidae</taxon>
        <taxon>Dothideales</taxon>
        <taxon>Saccotheciaceae</taxon>
        <taxon>Aureobasidium</taxon>
    </lineage>
</organism>
<feature type="compositionally biased region" description="Polar residues" evidence="2">
    <location>
        <begin position="470"/>
        <end position="480"/>
    </location>
</feature>
<accession>A0A9P8GQQ6</accession>
<dbReference type="GO" id="GO:0032982">
    <property type="term" value="C:myosin filament"/>
    <property type="evidence" value="ECO:0007669"/>
    <property type="project" value="TreeGrafter"/>
</dbReference>
<keyword evidence="1" id="KW-0175">Coiled coil</keyword>
<feature type="compositionally biased region" description="Polar residues" evidence="2">
    <location>
        <begin position="1341"/>
        <end position="1356"/>
    </location>
</feature>
<feature type="non-terminal residue" evidence="3">
    <location>
        <position position="1692"/>
    </location>
</feature>
<protein>
    <submittedName>
        <fullName evidence="3">Uncharacterized protein</fullName>
    </submittedName>
</protein>
<feature type="region of interest" description="Disordered" evidence="2">
    <location>
        <begin position="587"/>
        <end position="623"/>
    </location>
</feature>
<feature type="region of interest" description="Disordered" evidence="2">
    <location>
        <begin position="458"/>
        <end position="527"/>
    </location>
</feature>
<dbReference type="EMBL" id="JAHFYH010000001">
    <property type="protein sequence ID" value="KAH0237761.1"/>
    <property type="molecule type" value="Genomic_DNA"/>
</dbReference>
<evidence type="ECO:0000313" key="4">
    <source>
        <dbReference type="Proteomes" id="UP000767238"/>
    </source>
</evidence>
<dbReference type="GO" id="GO:0016460">
    <property type="term" value="C:myosin II complex"/>
    <property type="evidence" value="ECO:0007669"/>
    <property type="project" value="TreeGrafter"/>
</dbReference>
<comment type="caution">
    <text evidence="3">The sequence shown here is derived from an EMBL/GenBank/DDBJ whole genome shotgun (WGS) entry which is preliminary data.</text>
</comment>
<feature type="region of interest" description="Disordered" evidence="2">
    <location>
        <begin position="1169"/>
        <end position="1189"/>
    </location>
</feature>
<feature type="compositionally biased region" description="Basic and acidic residues" evidence="2">
    <location>
        <begin position="1178"/>
        <end position="1189"/>
    </location>
</feature>
<feature type="region of interest" description="Disordered" evidence="2">
    <location>
        <begin position="120"/>
        <end position="196"/>
    </location>
</feature>
<name>A0A9P8GQQ6_AURME</name>
<dbReference type="GO" id="GO:0005737">
    <property type="term" value="C:cytoplasm"/>
    <property type="evidence" value="ECO:0007669"/>
    <property type="project" value="TreeGrafter"/>
</dbReference>
<sequence length="1692" mass="189574">MTSLFLVAYDQMIRLCNRDYQRDSEVTRSCACQANSCLPPKPLPYIFDFDLDCQSTISANIGCNVLSMRDEKGNLRVLEAVVDAFKFCKGLQDVHKRATAILIECIHSCKRKWVEVAMPESSQPRRQSHLNHMERAVSSDGPVSDNTGEPSYIANVQTTSVPTKFGTEVAIRPHSESDNRVPTSRPSSRPSSRGDELDHDAIQIIQKNSATPSTEELDIPTRTVLKRWNEPEPVEYGFAFGKAKASRNNALGKVQSVMSSQSSHTVPPSSFENPNQEHQVSARSMQEEPPIASNSKGLGRVFSWLSSWLTLNLEAPLEYQKAVQPIGSPLSQNTSVAESSEAPSIPHAQHNVPQRAEHSNMHDQRQLKRKRQFCLSQRLNGSTSRQDYGLERPVVPEASTDTPDIFIVTDREPANSIICSRPTSPEHAEQQAMNIEEEAPVSLKASHTDSIDISMQDSIVPDNFPEDNNENSVSRQSVNDSSHEDHHVNLEEQLPIQTRPSDDNQRSSEEQHPTPEQHLTKDQRLIKDKNPVEGVQFAESKQAVTHEQNVEVAQTALSPNANRHGQHFPDPEGTIPSSLVDVHQSLREVSNRSGPPRVTKNKRKSSQPGPITRNTRTDPKFNPSSYTAAQLYQLADYLKEQERLQEKQDWVQDLAAKQAELEKSNRHRASLQAECAQLKARLQKYSKVSEHLVTMVKAYNGIGHDIKSLQKSRAKYDSDLREFKSQLHTNLDTATNVQEHIKRLEKWKVNSLSLIRECKSSVATVAKEKSDLERRLRETSESLVREKQRHDAFDKHLQTYQTERNSTANMLNGCISKISDHLGEFKTFIEQGTSSSEASRELLELMKKENASISEQVHSSVTNMDALKTSVEQLSSGIEKHVGDLKSANNSISKTRTEAENKVVEALDGIKSQCKIWEEISEKSSDARERMAGLRQDLNSSKEKISKLEEDLTNRNNAEAELRKRIDELQSSQAALESARATAEANKARLLELTNSESNLKQELDKLKSEKAENMATIASMAEQKTTLQREKGDLQSQISEITKQLEDARHAVPDFGPEKARIEANAKKQHDDAVTEMNTQVRKLSIDFANEKLRLEKKKEEVDRELAAREDTIKDLEAQFDHLKQEYGNRSPAAWSEDLKQKDAYIQRLVDKSSESGRRLEKLQLDLDQTRQSTESSLKKGAQDLQDRDRQIETLNGTYTAAQDEIRSLKQGLDETKRSHEAIKATEENASRASQEAQTQLKSKEADLTEANSAKCALEIRLRDLEKRSSDEAEQCQKEISSLRQSLEDANSRLREMDERHTQQQEVIRQRDSETQKLKQDIEKLKRDHAQATAAVTEIPDSQPQEDLQDQTSTPAPKKARRAVNRNVRSVSKPSSSTTSTASAHPSSGLSASQGEEEEMLDLDNSRLQFAKTTSRPASSQSEAQRAFSLGSQEVLDAEGVRFRSQNVQSQAQTQPQSPKHVSSIEAPDFDTTRSQPQYPWEETQSQDRTQISQQQTQGVEPQTQQQSLDLSNFDDLAVASHAFETPMKTGGKNLQGLGKKLTPRPESQPKQSRPGALQSVAIPKLPKGSAAAPQLQKKVSALSSGPHNFKTGAKGKGKRVTYDVSDAEDSDVYSPPSSSVRGSHSPQKRSASQSTKLRPVNAASRQHHAALRRQLRHQVLRDAALAEPVNKEQNMMSRFNDEISSPRARR</sequence>
<feature type="compositionally biased region" description="Polar residues" evidence="2">
    <location>
        <begin position="1232"/>
        <end position="1242"/>
    </location>
</feature>
<feature type="coiled-coil region" evidence="1">
    <location>
        <begin position="1082"/>
        <end position="1127"/>
    </location>
</feature>
<feature type="compositionally biased region" description="Polar residues" evidence="2">
    <location>
        <begin position="1407"/>
        <end position="1425"/>
    </location>
</feature>
<dbReference type="GO" id="GO:0000146">
    <property type="term" value="F:microfilament motor activity"/>
    <property type="evidence" value="ECO:0007669"/>
    <property type="project" value="TreeGrafter"/>
</dbReference>
<feature type="coiled-coil region" evidence="1">
    <location>
        <begin position="762"/>
        <end position="789"/>
    </location>
</feature>
<feature type="compositionally biased region" description="Basic and acidic residues" evidence="2">
    <location>
        <begin position="1294"/>
        <end position="1331"/>
    </location>
</feature>
<feature type="compositionally biased region" description="Polar residues" evidence="2">
    <location>
        <begin position="144"/>
        <end position="162"/>
    </location>
</feature>
<feature type="compositionally biased region" description="Low complexity" evidence="2">
    <location>
        <begin position="1530"/>
        <end position="1542"/>
    </location>
</feature>
<feature type="compositionally biased region" description="Polar residues" evidence="2">
    <location>
        <begin position="1445"/>
        <end position="1462"/>
    </location>
</feature>
<evidence type="ECO:0000256" key="1">
    <source>
        <dbReference type="SAM" id="Coils"/>
    </source>
</evidence>
<feature type="compositionally biased region" description="Polar residues" evidence="2">
    <location>
        <begin position="330"/>
        <end position="342"/>
    </location>
</feature>
<feature type="compositionally biased region" description="Low complexity" evidence="2">
    <location>
        <begin position="1366"/>
        <end position="1389"/>
    </location>
</feature>
<proteinExistence type="predicted"/>
<dbReference type="PANTHER" id="PTHR45615:SF40">
    <property type="entry name" value="MYOSIN HEAVY CHAIN, NON-MUSCLE"/>
    <property type="match status" value="1"/>
</dbReference>